<evidence type="ECO:0000256" key="7">
    <source>
        <dbReference type="ARBA" id="ARBA00023136"/>
    </source>
</evidence>
<keyword evidence="5 8" id="KW-1133">Transmembrane helix</keyword>
<dbReference type="InterPro" id="IPR036721">
    <property type="entry name" value="RCK_C_sf"/>
</dbReference>
<evidence type="ECO:0000256" key="8">
    <source>
        <dbReference type="SAM" id="Phobius"/>
    </source>
</evidence>
<feature type="transmembrane region" description="Helical" evidence="8">
    <location>
        <begin position="160"/>
        <end position="183"/>
    </location>
</feature>
<dbReference type="Pfam" id="PF02080">
    <property type="entry name" value="TrkA_C"/>
    <property type="match status" value="1"/>
</dbReference>
<comment type="subcellular location">
    <subcellularLocation>
        <location evidence="1">Cell membrane</location>
        <topology evidence="1">Multi-pass membrane protein</topology>
    </subcellularLocation>
</comment>
<dbReference type="PANTHER" id="PTHR32507:SF7">
    <property type="entry name" value="K(+)_H(+) ANTIPORTER NHAP2"/>
    <property type="match status" value="1"/>
</dbReference>
<dbReference type="Gene3D" id="3.30.70.1450">
    <property type="entry name" value="Regulator of K+ conductance, C-terminal domain"/>
    <property type="match status" value="1"/>
</dbReference>
<dbReference type="EMBL" id="AP027735">
    <property type="protein sequence ID" value="BDZ59370.1"/>
    <property type="molecule type" value="Genomic_DNA"/>
</dbReference>
<evidence type="ECO:0000256" key="5">
    <source>
        <dbReference type="ARBA" id="ARBA00022989"/>
    </source>
</evidence>
<feature type="transmembrane region" description="Helical" evidence="8">
    <location>
        <begin position="132"/>
        <end position="154"/>
    </location>
</feature>
<evidence type="ECO:0000256" key="4">
    <source>
        <dbReference type="ARBA" id="ARBA00022692"/>
    </source>
</evidence>
<feature type="transmembrane region" description="Helical" evidence="8">
    <location>
        <begin position="12"/>
        <end position="36"/>
    </location>
</feature>
<feature type="transmembrane region" description="Helical" evidence="8">
    <location>
        <begin position="71"/>
        <end position="89"/>
    </location>
</feature>
<evidence type="ECO:0000256" key="6">
    <source>
        <dbReference type="ARBA" id="ARBA00023065"/>
    </source>
</evidence>
<keyword evidence="3" id="KW-0050">Antiport</keyword>
<dbReference type="PROSITE" id="PS51202">
    <property type="entry name" value="RCK_C"/>
    <property type="match status" value="1"/>
</dbReference>
<keyword evidence="2" id="KW-0813">Transport</keyword>
<accession>A0ABM8HEM9</accession>
<organism evidence="10">
    <name type="scientific">Barrientosiimonas endolithica</name>
    <dbReference type="NCBI Taxonomy" id="1535208"/>
    <lineage>
        <taxon>Bacteria</taxon>
        <taxon>Bacillati</taxon>
        <taxon>Actinomycetota</taxon>
        <taxon>Actinomycetes</taxon>
        <taxon>Micrococcales</taxon>
        <taxon>Dermacoccaceae</taxon>
        <taxon>Barrientosiimonas</taxon>
    </lineage>
</organism>
<evidence type="ECO:0000313" key="10">
    <source>
        <dbReference type="EMBL" id="BDZ59370.1"/>
    </source>
</evidence>
<dbReference type="InterPro" id="IPR006153">
    <property type="entry name" value="Cation/H_exchanger_TM"/>
</dbReference>
<keyword evidence="4 8" id="KW-0812">Transmembrane</keyword>
<evidence type="ECO:0000256" key="3">
    <source>
        <dbReference type="ARBA" id="ARBA00022449"/>
    </source>
</evidence>
<evidence type="ECO:0000256" key="1">
    <source>
        <dbReference type="ARBA" id="ARBA00004651"/>
    </source>
</evidence>
<dbReference type="Pfam" id="PF00999">
    <property type="entry name" value="Na_H_Exchanger"/>
    <property type="match status" value="1"/>
</dbReference>
<sequence length="297" mass="31697">MLGQLIGRLLRWGAPGSSGLFSIAVVGVTVLAYAVADLVSTSGFIATYVCALVLGNLRLPHRQAVRGIAQAFGWLAQIGLFVMLGLLAFPERLLAQVVPALVLGTVLLLVARPLSVVASVAAFGYSWREQVFLSWAGLRGAVPIVLATVPLMLGTPGTEWIFDMIFVLVIVFTIVQAPTLPWITRRLGLAQAAPTYDVEVEATPLEDLDANLLQVTIGQESRLHGVEVFELRLPPGADMTLVVRDGTSFVPHRRTVLRHGDQVLVVATAEARGAVVERIQAVSRAGRLAGWNAADAG</sequence>
<keyword evidence="6" id="KW-0406">Ion transport</keyword>
<feature type="domain" description="RCK C-terminal" evidence="9">
    <location>
        <begin position="200"/>
        <end position="282"/>
    </location>
</feature>
<dbReference type="SUPFAM" id="SSF116726">
    <property type="entry name" value="TrkA C-terminal domain-like"/>
    <property type="match status" value="1"/>
</dbReference>
<protein>
    <recommendedName>
        <fullName evidence="9">RCK C-terminal domain-containing protein</fullName>
    </recommendedName>
</protein>
<proteinExistence type="predicted"/>
<keyword evidence="7 8" id="KW-0472">Membrane</keyword>
<name>A0ABM8HEM9_9MICO</name>
<evidence type="ECO:0000256" key="2">
    <source>
        <dbReference type="ARBA" id="ARBA00022448"/>
    </source>
</evidence>
<reference evidence="10" key="2">
    <citation type="submission" date="2023-02" db="EMBL/GenBank/DDBJ databases">
        <authorList>
            <person name="Sun Q."/>
            <person name="Mori K."/>
        </authorList>
    </citation>
    <scope>NUCLEOTIDE SEQUENCE</scope>
    <source>
        <strain evidence="10">NBRC 110608</strain>
    </source>
</reference>
<reference evidence="10" key="1">
    <citation type="journal article" date="2014" name="Int. J. Syst. Evol. Microbiol.">
        <title>Complete genome of a new Firmicutes species belonging to the dominant human colonic microbiota ('Ruminococcus bicirculans') reveals two chromosomes and a selective capacity to utilize plant glucans.</title>
        <authorList>
            <consortium name="NISC Comparative Sequencing Program"/>
            <person name="Wegmann U."/>
            <person name="Louis P."/>
            <person name="Goesmann A."/>
            <person name="Henrissat B."/>
            <person name="Duncan S.H."/>
            <person name="Flint H.J."/>
        </authorList>
    </citation>
    <scope>NUCLEOTIDE SEQUENCE</scope>
    <source>
        <strain evidence="10">NBRC 110608</strain>
    </source>
</reference>
<gene>
    <name evidence="10" type="ORF">GCM10025872_30270</name>
</gene>
<evidence type="ECO:0000259" key="9">
    <source>
        <dbReference type="PROSITE" id="PS51202"/>
    </source>
</evidence>
<dbReference type="PANTHER" id="PTHR32507">
    <property type="entry name" value="NA(+)/H(+) ANTIPORTER 1"/>
    <property type="match status" value="1"/>
</dbReference>
<feature type="transmembrane region" description="Helical" evidence="8">
    <location>
        <begin position="42"/>
        <end position="59"/>
    </location>
</feature>
<dbReference type="InterPro" id="IPR006037">
    <property type="entry name" value="RCK_C"/>
</dbReference>